<reference evidence="1" key="1">
    <citation type="journal article" date="2022" name="bioRxiv">
        <title>Sequencing and chromosome-scale assembly of the giantPleurodeles waltlgenome.</title>
        <authorList>
            <person name="Brown T."/>
            <person name="Elewa A."/>
            <person name="Iarovenko S."/>
            <person name="Subramanian E."/>
            <person name="Araus A.J."/>
            <person name="Petzold A."/>
            <person name="Susuki M."/>
            <person name="Suzuki K.-i.T."/>
            <person name="Hayashi T."/>
            <person name="Toyoda A."/>
            <person name="Oliveira C."/>
            <person name="Osipova E."/>
            <person name="Leigh N.D."/>
            <person name="Simon A."/>
            <person name="Yun M.H."/>
        </authorList>
    </citation>
    <scope>NUCLEOTIDE SEQUENCE</scope>
    <source>
        <strain evidence="1">20211129_DDA</strain>
        <tissue evidence="1">Liver</tissue>
    </source>
</reference>
<keyword evidence="2" id="KW-1185">Reference proteome</keyword>
<accession>A0AAV7PKU1</accession>
<dbReference type="Proteomes" id="UP001066276">
    <property type="component" value="Chromosome 7"/>
</dbReference>
<sequence length="128" mass="13463">MCKDDGSFFAGGFTINYSVFVGGPFGNGGCVNSLADKVLSDGIVVDGIIGVVVNNVTVTVDVDFTIVVVLVTGTFNGNNVVFNIFTASIDFIVDGSEEDFSKRKTNFEEGEVGSDVAASEENCSYFSL</sequence>
<organism evidence="1 2">
    <name type="scientific">Pleurodeles waltl</name>
    <name type="common">Iberian ribbed newt</name>
    <dbReference type="NCBI Taxonomy" id="8319"/>
    <lineage>
        <taxon>Eukaryota</taxon>
        <taxon>Metazoa</taxon>
        <taxon>Chordata</taxon>
        <taxon>Craniata</taxon>
        <taxon>Vertebrata</taxon>
        <taxon>Euteleostomi</taxon>
        <taxon>Amphibia</taxon>
        <taxon>Batrachia</taxon>
        <taxon>Caudata</taxon>
        <taxon>Salamandroidea</taxon>
        <taxon>Salamandridae</taxon>
        <taxon>Pleurodelinae</taxon>
        <taxon>Pleurodeles</taxon>
    </lineage>
</organism>
<gene>
    <name evidence="1" type="ORF">NDU88_007279</name>
</gene>
<dbReference type="EMBL" id="JANPWB010000011">
    <property type="protein sequence ID" value="KAJ1128907.1"/>
    <property type="molecule type" value="Genomic_DNA"/>
</dbReference>
<evidence type="ECO:0000313" key="1">
    <source>
        <dbReference type="EMBL" id="KAJ1128907.1"/>
    </source>
</evidence>
<evidence type="ECO:0000313" key="2">
    <source>
        <dbReference type="Proteomes" id="UP001066276"/>
    </source>
</evidence>
<protein>
    <submittedName>
        <fullName evidence="1">Uncharacterized protein</fullName>
    </submittedName>
</protein>
<name>A0AAV7PKU1_PLEWA</name>
<dbReference type="AlphaFoldDB" id="A0AAV7PKU1"/>
<proteinExistence type="predicted"/>
<comment type="caution">
    <text evidence="1">The sequence shown here is derived from an EMBL/GenBank/DDBJ whole genome shotgun (WGS) entry which is preliminary data.</text>
</comment>